<evidence type="ECO:0000256" key="5">
    <source>
        <dbReference type="ARBA" id="ARBA00023049"/>
    </source>
</evidence>
<dbReference type="CDD" id="cd07332">
    <property type="entry name" value="M48C_Oma1_like"/>
    <property type="match status" value="1"/>
</dbReference>
<keyword evidence="7" id="KW-0812">Transmembrane</keyword>
<evidence type="ECO:0000256" key="4">
    <source>
        <dbReference type="ARBA" id="ARBA00022833"/>
    </source>
</evidence>
<evidence type="ECO:0000313" key="10">
    <source>
        <dbReference type="Proteomes" id="UP000617145"/>
    </source>
</evidence>
<keyword evidence="4 6" id="KW-0862">Zinc</keyword>
<dbReference type="PANTHER" id="PTHR22726">
    <property type="entry name" value="METALLOENDOPEPTIDASE OMA1"/>
    <property type="match status" value="1"/>
</dbReference>
<dbReference type="GO" id="GO:0016020">
    <property type="term" value="C:membrane"/>
    <property type="evidence" value="ECO:0007669"/>
    <property type="project" value="TreeGrafter"/>
</dbReference>
<evidence type="ECO:0000256" key="7">
    <source>
        <dbReference type="SAM" id="Phobius"/>
    </source>
</evidence>
<feature type="domain" description="Peptidase M48" evidence="8">
    <location>
        <begin position="69"/>
        <end position="250"/>
    </location>
</feature>
<evidence type="ECO:0000256" key="2">
    <source>
        <dbReference type="ARBA" id="ARBA00022723"/>
    </source>
</evidence>
<feature type="transmembrane region" description="Helical" evidence="7">
    <location>
        <begin position="26"/>
        <end position="48"/>
    </location>
</feature>
<dbReference type="InterPro" id="IPR001915">
    <property type="entry name" value="Peptidase_M48"/>
</dbReference>
<dbReference type="AlphaFoldDB" id="A0A8J2ZKS4"/>
<keyword evidence="2" id="KW-0479">Metal-binding</keyword>
<organism evidence="9 10">
    <name type="scientific">Salipiger pallidus</name>
    <dbReference type="NCBI Taxonomy" id="1775170"/>
    <lineage>
        <taxon>Bacteria</taxon>
        <taxon>Pseudomonadati</taxon>
        <taxon>Pseudomonadota</taxon>
        <taxon>Alphaproteobacteria</taxon>
        <taxon>Rhodobacterales</taxon>
        <taxon>Roseobacteraceae</taxon>
        <taxon>Salipiger</taxon>
    </lineage>
</organism>
<name>A0A8J2ZKS4_9RHOB</name>
<keyword evidence="7" id="KW-1133">Transmembrane helix</keyword>
<dbReference type="InterPro" id="IPR051156">
    <property type="entry name" value="Mito/Outer_Membr_Metalloprot"/>
</dbReference>
<dbReference type="EMBL" id="BMJV01000005">
    <property type="protein sequence ID" value="GGG75131.1"/>
    <property type="molecule type" value="Genomic_DNA"/>
</dbReference>
<evidence type="ECO:0000259" key="8">
    <source>
        <dbReference type="Pfam" id="PF01435"/>
    </source>
</evidence>
<keyword evidence="1 6" id="KW-0645">Protease</keyword>
<protein>
    <submittedName>
        <fullName evidence="9">Peptidase M48</fullName>
    </submittedName>
</protein>
<sequence length="262" mass="29356">MRIWKEKKQRVMPKNRRRFGLEPAQAGPILCGMLKFTPILLALLYGFAMYRFSVWRTSRELDAKSTELADGQLRALTDRMAKALDLPRIRVNIYEIEPVNGLAAPDGRIFITRGFYNRYRAGEVSAEELASVIAHELGHVALGHSRRRMIDFSGQNAIRTALVMVLGRILPGVGPWVASMLMRLLSARLSRGDEYEADAYAAALLHKAGIGVTHQKSLFRKLDQLSGGGRGVPAWLLSHPKTEERIAALEVLEARWDDASKH</sequence>
<keyword evidence="5 6" id="KW-0482">Metalloprotease</keyword>
<proteinExistence type="inferred from homology"/>
<reference evidence="9" key="1">
    <citation type="journal article" date="2014" name="Int. J. Syst. Evol. Microbiol.">
        <title>Complete genome sequence of Corynebacterium casei LMG S-19264T (=DSM 44701T), isolated from a smear-ripened cheese.</title>
        <authorList>
            <consortium name="US DOE Joint Genome Institute (JGI-PGF)"/>
            <person name="Walter F."/>
            <person name="Albersmeier A."/>
            <person name="Kalinowski J."/>
            <person name="Ruckert C."/>
        </authorList>
    </citation>
    <scope>NUCLEOTIDE SEQUENCE</scope>
    <source>
        <strain evidence="9">CGMCC 1.15762</strain>
    </source>
</reference>
<dbReference type="PANTHER" id="PTHR22726:SF8">
    <property type="entry name" value="METALLOPROTEASE YCAL"/>
    <property type="match status" value="1"/>
</dbReference>
<keyword evidence="3 6" id="KW-0378">Hydrolase</keyword>
<keyword evidence="10" id="KW-1185">Reference proteome</keyword>
<comment type="similarity">
    <text evidence="6">Belongs to the peptidase M48 family.</text>
</comment>
<reference evidence="9" key="2">
    <citation type="submission" date="2020-09" db="EMBL/GenBank/DDBJ databases">
        <authorList>
            <person name="Sun Q."/>
            <person name="Zhou Y."/>
        </authorList>
    </citation>
    <scope>NUCLEOTIDE SEQUENCE</scope>
    <source>
        <strain evidence="9">CGMCC 1.15762</strain>
    </source>
</reference>
<dbReference type="Gene3D" id="3.30.2010.10">
    <property type="entry name" value="Metalloproteases ('zincins'), catalytic domain"/>
    <property type="match status" value="1"/>
</dbReference>
<dbReference type="GO" id="GO:0046872">
    <property type="term" value="F:metal ion binding"/>
    <property type="evidence" value="ECO:0007669"/>
    <property type="project" value="UniProtKB-KW"/>
</dbReference>
<evidence type="ECO:0000256" key="3">
    <source>
        <dbReference type="ARBA" id="ARBA00022801"/>
    </source>
</evidence>
<dbReference type="Pfam" id="PF01435">
    <property type="entry name" value="Peptidase_M48"/>
    <property type="match status" value="1"/>
</dbReference>
<evidence type="ECO:0000313" key="9">
    <source>
        <dbReference type="EMBL" id="GGG75131.1"/>
    </source>
</evidence>
<dbReference type="Proteomes" id="UP000617145">
    <property type="component" value="Unassembled WGS sequence"/>
</dbReference>
<keyword evidence="7" id="KW-0472">Membrane</keyword>
<comment type="cofactor">
    <cofactor evidence="6">
        <name>Zn(2+)</name>
        <dbReference type="ChEBI" id="CHEBI:29105"/>
    </cofactor>
    <text evidence="6">Binds 1 zinc ion per subunit.</text>
</comment>
<gene>
    <name evidence="9" type="ORF">GCM10011415_24590</name>
</gene>
<accession>A0A8J2ZKS4</accession>
<evidence type="ECO:0000256" key="6">
    <source>
        <dbReference type="RuleBase" id="RU003983"/>
    </source>
</evidence>
<dbReference type="GO" id="GO:0004222">
    <property type="term" value="F:metalloendopeptidase activity"/>
    <property type="evidence" value="ECO:0007669"/>
    <property type="project" value="InterPro"/>
</dbReference>
<dbReference type="GO" id="GO:0051603">
    <property type="term" value="P:proteolysis involved in protein catabolic process"/>
    <property type="evidence" value="ECO:0007669"/>
    <property type="project" value="TreeGrafter"/>
</dbReference>
<evidence type="ECO:0000256" key="1">
    <source>
        <dbReference type="ARBA" id="ARBA00022670"/>
    </source>
</evidence>
<comment type="caution">
    <text evidence="9">The sequence shown here is derived from an EMBL/GenBank/DDBJ whole genome shotgun (WGS) entry which is preliminary data.</text>
</comment>